<dbReference type="PANTHER" id="PTHR31836:SF28">
    <property type="entry name" value="SRCR DOMAIN-CONTAINING PROTEIN-RELATED"/>
    <property type="match status" value="1"/>
</dbReference>
<evidence type="ECO:0000256" key="2">
    <source>
        <dbReference type="SAM" id="SignalP"/>
    </source>
</evidence>
<dbReference type="AlphaFoldDB" id="A0A9P5MLZ8"/>
<name>A0A9P5MLZ8_9AGAM</name>
<keyword evidence="4" id="KW-1185">Reference proteome</keyword>
<dbReference type="Proteomes" id="UP000759537">
    <property type="component" value="Unassembled WGS sequence"/>
</dbReference>
<dbReference type="SUPFAM" id="SSF50685">
    <property type="entry name" value="Barwin-like endoglucanases"/>
    <property type="match status" value="1"/>
</dbReference>
<accession>A0A9P5MLZ8</accession>
<dbReference type="EMBL" id="WHVB01000028">
    <property type="protein sequence ID" value="KAF8469404.1"/>
    <property type="molecule type" value="Genomic_DNA"/>
</dbReference>
<feature type="signal peptide" evidence="2">
    <location>
        <begin position="1"/>
        <end position="20"/>
    </location>
</feature>
<proteinExistence type="predicted"/>
<dbReference type="InterPro" id="IPR036908">
    <property type="entry name" value="RlpA-like_sf"/>
</dbReference>
<evidence type="ECO:0000256" key="1">
    <source>
        <dbReference type="ARBA" id="ARBA00022729"/>
    </source>
</evidence>
<dbReference type="Gene3D" id="2.40.40.10">
    <property type="entry name" value="RlpA-like domain"/>
    <property type="match status" value="1"/>
</dbReference>
<organism evidence="3 4">
    <name type="scientific">Russula ochroleuca</name>
    <dbReference type="NCBI Taxonomy" id="152965"/>
    <lineage>
        <taxon>Eukaryota</taxon>
        <taxon>Fungi</taxon>
        <taxon>Dikarya</taxon>
        <taxon>Basidiomycota</taxon>
        <taxon>Agaricomycotina</taxon>
        <taxon>Agaricomycetes</taxon>
        <taxon>Russulales</taxon>
        <taxon>Russulaceae</taxon>
        <taxon>Russula</taxon>
    </lineage>
</organism>
<evidence type="ECO:0000313" key="4">
    <source>
        <dbReference type="Proteomes" id="UP000759537"/>
    </source>
</evidence>
<sequence length="131" mass="14141">MYKLTFILFSFFSFALPILAVPVPASDEINALEKRVTYSGRGTWYETGMGNCGWENNDNQLVVAVSESVYSNGVHCGKTVLVHSGGKTAQAEVVDSCPGCGENDLDMSPAMFQHFSGLGTGVISIQWSYTS</sequence>
<protein>
    <submittedName>
        <fullName evidence="3">RlpA-like double-psi beta-barrel-protein domain-containing protein-containing protein</fullName>
    </submittedName>
</protein>
<dbReference type="PANTHER" id="PTHR31836">
    <property type="match status" value="1"/>
</dbReference>
<reference evidence="3" key="1">
    <citation type="submission" date="2019-10" db="EMBL/GenBank/DDBJ databases">
        <authorList>
            <consortium name="DOE Joint Genome Institute"/>
            <person name="Kuo A."/>
            <person name="Miyauchi S."/>
            <person name="Kiss E."/>
            <person name="Drula E."/>
            <person name="Kohler A."/>
            <person name="Sanchez-Garcia M."/>
            <person name="Andreopoulos B."/>
            <person name="Barry K.W."/>
            <person name="Bonito G."/>
            <person name="Buee M."/>
            <person name="Carver A."/>
            <person name="Chen C."/>
            <person name="Cichocki N."/>
            <person name="Clum A."/>
            <person name="Culley D."/>
            <person name="Crous P.W."/>
            <person name="Fauchery L."/>
            <person name="Girlanda M."/>
            <person name="Hayes R."/>
            <person name="Keri Z."/>
            <person name="LaButti K."/>
            <person name="Lipzen A."/>
            <person name="Lombard V."/>
            <person name="Magnuson J."/>
            <person name="Maillard F."/>
            <person name="Morin E."/>
            <person name="Murat C."/>
            <person name="Nolan M."/>
            <person name="Ohm R."/>
            <person name="Pangilinan J."/>
            <person name="Pereira M."/>
            <person name="Perotto S."/>
            <person name="Peter M."/>
            <person name="Riley R."/>
            <person name="Sitrit Y."/>
            <person name="Stielow B."/>
            <person name="Szollosi G."/>
            <person name="Zifcakova L."/>
            <person name="Stursova M."/>
            <person name="Spatafora J.W."/>
            <person name="Tedersoo L."/>
            <person name="Vaario L.-M."/>
            <person name="Yamada A."/>
            <person name="Yan M."/>
            <person name="Wang P."/>
            <person name="Xu J."/>
            <person name="Bruns T."/>
            <person name="Baldrian P."/>
            <person name="Vilgalys R."/>
            <person name="Henrissat B."/>
            <person name="Grigoriev I.V."/>
            <person name="Hibbett D."/>
            <person name="Nagy L.G."/>
            <person name="Martin F.M."/>
        </authorList>
    </citation>
    <scope>NUCLEOTIDE SEQUENCE</scope>
    <source>
        <strain evidence="3">Prilba</strain>
    </source>
</reference>
<evidence type="ECO:0000313" key="3">
    <source>
        <dbReference type="EMBL" id="KAF8469404.1"/>
    </source>
</evidence>
<keyword evidence="1 2" id="KW-0732">Signal</keyword>
<gene>
    <name evidence="3" type="ORF">DFH94DRAFT_638105</name>
</gene>
<comment type="caution">
    <text evidence="3">The sequence shown here is derived from an EMBL/GenBank/DDBJ whole genome shotgun (WGS) entry which is preliminary data.</text>
</comment>
<dbReference type="InterPro" id="IPR051477">
    <property type="entry name" value="Expansin_CellWall"/>
</dbReference>
<dbReference type="OrthoDB" id="406505at2759"/>
<feature type="chain" id="PRO_5040516444" evidence="2">
    <location>
        <begin position="21"/>
        <end position="131"/>
    </location>
</feature>
<dbReference type="CDD" id="cd22191">
    <property type="entry name" value="DPBB_RlpA_EXP_N-like"/>
    <property type="match status" value="1"/>
</dbReference>
<reference evidence="3" key="2">
    <citation type="journal article" date="2020" name="Nat. Commun.">
        <title>Large-scale genome sequencing of mycorrhizal fungi provides insights into the early evolution of symbiotic traits.</title>
        <authorList>
            <person name="Miyauchi S."/>
            <person name="Kiss E."/>
            <person name="Kuo A."/>
            <person name="Drula E."/>
            <person name="Kohler A."/>
            <person name="Sanchez-Garcia M."/>
            <person name="Morin E."/>
            <person name="Andreopoulos B."/>
            <person name="Barry K.W."/>
            <person name="Bonito G."/>
            <person name="Buee M."/>
            <person name="Carver A."/>
            <person name="Chen C."/>
            <person name="Cichocki N."/>
            <person name="Clum A."/>
            <person name="Culley D."/>
            <person name="Crous P.W."/>
            <person name="Fauchery L."/>
            <person name="Girlanda M."/>
            <person name="Hayes R.D."/>
            <person name="Keri Z."/>
            <person name="LaButti K."/>
            <person name="Lipzen A."/>
            <person name="Lombard V."/>
            <person name="Magnuson J."/>
            <person name="Maillard F."/>
            <person name="Murat C."/>
            <person name="Nolan M."/>
            <person name="Ohm R.A."/>
            <person name="Pangilinan J."/>
            <person name="Pereira M.F."/>
            <person name="Perotto S."/>
            <person name="Peter M."/>
            <person name="Pfister S."/>
            <person name="Riley R."/>
            <person name="Sitrit Y."/>
            <person name="Stielow J.B."/>
            <person name="Szollosi G."/>
            <person name="Zifcakova L."/>
            <person name="Stursova M."/>
            <person name="Spatafora J.W."/>
            <person name="Tedersoo L."/>
            <person name="Vaario L.M."/>
            <person name="Yamada A."/>
            <person name="Yan M."/>
            <person name="Wang P."/>
            <person name="Xu J."/>
            <person name="Bruns T."/>
            <person name="Baldrian P."/>
            <person name="Vilgalys R."/>
            <person name="Dunand C."/>
            <person name="Henrissat B."/>
            <person name="Grigoriev I.V."/>
            <person name="Hibbett D."/>
            <person name="Nagy L.G."/>
            <person name="Martin F.M."/>
        </authorList>
    </citation>
    <scope>NUCLEOTIDE SEQUENCE</scope>
    <source>
        <strain evidence="3">Prilba</strain>
    </source>
</reference>